<dbReference type="SUPFAM" id="SSF47576">
    <property type="entry name" value="Calponin-homology domain, CH-domain"/>
    <property type="match status" value="1"/>
</dbReference>
<dbReference type="VEuPathDB" id="FungiDB:BDEG_28056"/>
<dbReference type="PANTHER" id="PTHR31560:SF0">
    <property type="entry name" value="UPF0652 PROTEIN C22H10.08"/>
    <property type="match status" value="1"/>
</dbReference>
<feature type="domain" description="Calponin-homology (CH)" evidence="1">
    <location>
        <begin position="1"/>
        <end position="96"/>
    </location>
</feature>
<protein>
    <recommendedName>
        <fullName evidence="1">Calponin-homology (CH) domain-containing protein</fullName>
    </recommendedName>
</protein>
<reference evidence="2 3" key="2">
    <citation type="submission" date="2016-05" db="EMBL/GenBank/DDBJ databases">
        <title>Lineage-specific infection strategies underlie the spectrum of fungal disease in amphibians.</title>
        <authorList>
            <person name="Cuomo C.A."/>
            <person name="Farrer R.A."/>
            <person name="James T."/>
            <person name="Longcore J."/>
            <person name="Birren B."/>
        </authorList>
    </citation>
    <scope>NUCLEOTIDE SEQUENCE [LARGE SCALE GENOMIC DNA]</scope>
    <source>
        <strain evidence="2 3">JEL423</strain>
    </source>
</reference>
<dbReference type="Proteomes" id="UP000077115">
    <property type="component" value="Unassembled WGS sequence"/>
</dbReference>
<dbReference type="CDD" id="cd20208">
    <property type="entry name" value="Bbox1_DUF2009"/>
    <property type="match status" value="1"/>
</dbReference>
<dbReference type="PANTHER" id="PTHR31560">
    <property type="entry name" value="UPF0652 PROTEIN C16A11.03C-RELATED"/>
    <property type="match status" value="1"/>
</dbReference>
<evidence type="ECO:0000313" key="2">
    <source>
        <dbReference type="EMBL" id="OAJ44868.1"/>
    </source>
</evidence>
<dbReference type="InterPro" id="IPR036872">
    <property type="entry name" value="CH_dom_sf"/>
</dbReference>
<dbReference type="SMART" id="SM00033">
    <property type="entry name" value="CH"/>
    <property type="match status" value="1"/>
</dbReference>
<dbReference type="EMBL" id="DS022313">
    <property type="protein sequence ID" value="OAJ44868.1"/>
    <property type="molecule type" value="Genomic_DNA"/>
</dbReference>
<dbReference type="InterPro" id="IPR018553">
    <property type="entry name" value="E2_Ub-conjug_enz"/>
</dbReference>
<name>A0A177WY70_BATDL</name>
<dbReference type="Pfam" id="PF09418">
    <property type="entry name" value="DUF2009"/>
    <property type="match status" value="1"/>
</dbReference>
<evidence type="ECO:0000259" key="1">
    <source>
        <dbReference type="PROSITE" id="PS50021"/>
    </source>
</evidence>
<dbReference type="InterPro" id="IPR001715">
    <property type="entry name" value="CH_dom"/>
</dbReference>
<dbReference type="AlphaFoldDB" id="A0A177WY70"/>
<dbReference type="Pfam" id="PF22586">
    <property type="entry name" value="ANCHR-like_BBOX"/>
    <property type="match status" value="1"/>
</dbReference>
<evidence type="ECO:0000313" key="3">
    <source>
        <dbReference type="Proteomes" id="UP000077115"/>
    </source>
</evidence>
<dbReference type="PROSITE" id="PS50021">
    <property type="entry name" value="CH"/>
    <property type="match status" value="1"/>
</dbReference>
<dbReference type="OrthoDB" id="406045at2759"/>
<reference evidence="2 3" key="1">
    <citation type="submission" date="2006-10" db="EMBL/GenBank/DDBJ databases">
        <title>The Genome Sequence of Batrachochytrium dendrobatidis JEL423.</title>
        <authorList>
            <consortium name="The Broad Institute Genome Sequencing Platform"/>
            <person name="Birren B."/>
            <person name="Lander E."/>
            <person name="Galagan J."/>
            <person name="Cuomo C."/>
            <person name="Devon K."/>
            <person name="Jaffe D."/>
            <person name="Butler J."/>
            <person name="Alvarez P."/>
            <person name="Gnerre S."/>
            <person name="Grabherr M."/>
            <person name="Kleber M."/>
            <person name="Mauceli E."/>
            <person name="Brockman W."/>
            <person name="Young S."/>
            <person name="LaButti K."/>
            <person name="Sykes S."/>
            <person name="DeCaprio D."/>
            <person name="Crawford M."/>
            <person name="Koehrsen M."/>
            <person name="Engels R."/>
            <person name="Montgomery P."/>
            <person name="Pearson M."/>
            <person name="Howarth C."/>
            <person name="Larson L."/>
            <person name="White J."/>
            <person name="O'Leary S."/>
            <person name="Kodira C."/>
            <person name="Zeng Q."/>
            <person name="Yandava C."/>
            <person name="Alvarado L."/>
            <person name="Longcore J."/>
            <person name="James T."/>
        </authorList>
    </citation>
    <scope>NUCLEOTIDE SEQUENCE [LARGE SCALE GENOMIC DNA]</scope>
    <source>
        <strain evidence="2 3">JEL423</strain>
    </source>
</reference>
<sequence>MNKYLEAKEIHVEDLYTAFSDSLNLIYALESRTGESLGRYSKRPMLAVHKIDNTAVVLSFLNKRNVPTQFLTPQDLLEGNKGKILSLFTYILKTGQTSLGEILDGKIEDMAEVEEKIAVNDDHCKAVFSGNCIECEDQPAVVHCVECMDDFCQVCFSYQHRKGSRKTHTVQRLVEASETISPMTGVTTSSIPLSAETYLQVEAQLEVEQHLPSVQSSDWYLDRSKFIPLRLEVTERKFLRLLDAALNVSEYTDKIDILTHSSKTKRIVAQIKELCAVLSGLVVAADYKVGQELFQNRDFQSNAEFFQDIIELGRRHKIMNPEKMRSTYGKLVYMLQDSQIPEVKEMLEFSCSKKIKTVYSVLENKNGLAVLQDPLVQTATLEITSEGKSRRQIQSEIKQKERAVEILTRKYCTNDLQPELIRQCLYSIGDNHAFLRTNRDPCDKMIEHLKALFDPKRAENGYSLAIQSGHHGARLSHGHEKQYQYVLQSLTLWREVLHEMFMLWTLAEEDLLDDGNYYRLRDTGQGLNRVQAAPRVSRVMHTILHRAQQRVGHWVGSSVIHLGDHNVPNALMFIDKYTQIYRILLPITTTLSKLPDLACNPSINTFIESTFGGIKEVTKVILCDFFRHAFDGSGSDNFFDAGSCIDGRLTSAWNWCSQMEKKPYFPIFLLTGFMGFDGDF</sequence>
<organism evidence="2 3">
    <name type="scientific">Batrachochytrium dendrobatidis (strain JEL423)</name>
    <dbReference type="NCBI Taxonomy" id="403673"/>
    <lineage>
        <taxon>Eukaryota</taxon>
        <taxon>Fungi</taxon>
        <taxon>Fungi incertae sedis</taxon>
        <taxon>Chytridiomycota</taxon>
        <taxon>Chytridiomycota incertae sedis</taxon>
        <taxon>Chytridiomycetes</taxon>
        <taxon>Rhizophydiales</taxon>
        <taxon>Rhizophydiales incertae sedis</taxon>
        <taxon>Batrachochytrium</taxon>
    </lineage>
</organism>
<dbReference type="Pfam" id="PF00307">
    <property type="entry name" value="CH"/>
    <property type="match status" value="1"/>
</dbReference>
<proteinExistence type="predicted"/>
<dbReference type="Gene3D" id="1.10.418.10">
    <property type="entry name" value="Calponin-like domain"/>
    <property type="match status" value="1"/>
</dbReference>
<dbReference type="eggNOG" id="ENOG502QRJJ">
    <property type="taxonomic scope" value="Eukaryota"/>
</dbReference>
<dbReference type="InterPro" id="IPR057668">
    <property type="entry name" value="E2_Ub-conjug_enz_C"/>
</dbReference>
<gene>
    <name evidence="2" type="ORF">BDEG_28056</name>
</gene>
<accession>A0A177WY70</accession>